<dbReference type="PANTHER" id="PTHR30304:SF0">
    <property type="entry name" value="D-TAGATOSE-1,6-BISPHOSPHATE ALDOLASE SUBUNIT GATY-RELATED"/>
    <property type="match status" value="1"/>
</dbReference>
<dbReference type="OrthoDB" id="2558351at2759"/>
<comment type="catalytic activity">
    <reaction evidence="3">
        <text>beta-D-fructose 1,6-bisphosphate = D-glyceraldehyde 3-phosphate + dihydroxyacetone phosphate</text>
        <dbReference type="Rhea" id="RHEA:14729"/>
        <dbReference type="ChEBI" id="CHEBI:32966"/>
        <dbReference type="ChEBI" id="CHEBI:57642"/>
        <dbReference type="ChEBI" id="CHEBI:59776"/>
        <dbReference type="EC" id="4.1.2.13"/>
    </reaction>
</comment>
<dbReference type="Gene3D" id="3.20.20.70">
    <property type="entry name" value="Aldolase class I"/>
    <property type="match status" value="1"/>
</dbReference>
<accession>T5AJ47</accession>
<evidence type="ECO:0000313" key="4">
    <source>
        <dbReference type="EMBL" id="EQL01853.1"/>
    </source>
</evidence>
<dbReference type="Pfam" id="PF01116">
    <property type="entry name" value="F_bP_aldolase"/>
    <property type="match status" value="1"/>
</dbReference>
<evidence type="ECO:0000256" key="3">
    <source>
        <dbReference type="RuleBase" id="RU366023"/>
    </source>
</evidence>
<comment type="cofactor">
    <cofactor evidence="2 3">
        <name>Zn(2+)</name>
        <dbReference type="ChEBI" id="CHEBI:29105"/>
    </cofactor>
    <text evidence="2 3">Binds 2 Zn(2+) ions per subunit. One is catalytic and the other provides a structural contribution.</text>
</comment>
<dbReference type="EMBL" id="KE652406">
    <property type="protein sequence ID" value="EQL01853.1"/>
    <property type="molecule type" value="Genomic_DNA"/>
</dbReference>
<comment type="function">
    <text evidence="3">Catalyzes the aldol condensation of dihydroxyacetone phosphate (DHAP or glycerone-phosphate) with glyceraldehyde 3-phosphate (G3P) to form fructose 1,6-bisphosphate (FBP) in gluconeogenesis and the reverse reaction in glycolysis.</text>
</comment>
<dbReference type="GO" id="GO:0004332">
    <property type="term" value="F:fructose-bisphosphate aldolase activity"/>
    <property type="evidence" value="ECO:0007669"/>
    <property type="project" value="UniProtKB-EC"/>
</dbReference>
<dbReference type="AlphaFoldDB" id="T5AJ47"/>
<organism evidence="4 5">
    <name type="scientific">Ophiocordyceps sinensis (strain Co18 / CGMCC 3.14243)</name>
    <name type="common">Yarsagumba caterpillar fungus</name>
    <name type="synonym">Hirsutella sinensis</name>
    <dbReference type="NCBI Taxonomy" id="911162"/>
    <lineage>
        <taxon>Eukaryota</taxon>
        <taxon>Fungi</taxon>
        <taxon>Dikarya</taxon>
        <taxon>Ascomycota</taxon>
        <taxon>Pezizomycotina</taxon>
        <taxon>Sordariomycetes</taxon>
        <taxon>Hypocreomycetidae</taxon>
        <taxon>Hypocreales</taxon>
        <taxon>Ophiocordycipitaceae</taxon>
        <taxon>Ophiocordyceps</taxon>
    </lineage>
</organism>
<comment type="similarity">
    <text evidence="3">Belongs to the class II fructose-bisphosphate aldolase family.</text>
</comment>
<feature type="binding site" evidence="2">
    <location>
        <position position="115"/>
    </location>
    <ligand>
        <name>Zn(2+)</name>
        <dbReference type="ChEBI" id="CHEBI:29105"/>
        <label>2</label>
    </ligand>
</feature>
<evidence type="ECO:0000256" key="2">
    <source>
        <dbReference type="PIRSR" id="PIRSR001359-3"/>
    </source>
</evidence>
<keyword evidence="2 3" id="KW-0862">Zinc</keyword>
<sequence length="299" mass="33320">MPYPEDNRTWKIIKHAQKGGYSVGAFCVQVETRWLSFYNTEGVLAVIDAAERCRSPAIIQLFPWTLHFQGPAFVKYVAEVSHSATVPISVHLDHCLEPQDADLALECAFDSIMVDGSMFDTEGNIRYVKSVVERAKERGMTIEAELGRIEGGEDGIPFLELESLMTDAEYAAQFVAETGVHFLAPSFGNVHGPYPPGGAEKYWQMERLEDIYEKVGDKTPLVLHGTHPLADNMVRAARARGVIKINQNRNVRLGYHKYVEENCAKAELTELQTRGVEEYSKGIERMMVDVFDSAGAAAC</sequence>
<protein>
    <recommendedName>
        <fullName evidence="3">Fructose-bisphosphate aldolase</fullName>
        <shortName evidence="3">FBP aldolase</shortName>
        <ecNumber evidence="3">4.1.2.13</ecNumber>
    </recommendedName>
</protein>
<dbReference type="Proteomes" id="UP000019374">
    <property type="component" value="Unassembled WGS sequence"/>
</dbReference>
<feature type="active site" description="Proton donor" evidence="1">
    <location>
        <position position="93"/>
    </location>
</feature>
<name>T5AJ47_OPHSC</name>
<keyword evidence="2 3" id="KW-0479">Metal-binding</keyword>
<dbReference type="HOGENOM" id="CLU_040088_4_1_1"/>
<dbReference type="eggNOG" id="KOG4153">
    <property type="taxonomic scope" value="Eukaryota"/>
</dbReference>
<dbReference type="InterPro" id="IPR000771">
    <property type="entry name" value="FBA_II"/>
</dbReference>
<feature type="binding site" evidence="2">
    <location>
        <position position="191"/>
    </location>
    <ligand>
        <name>Zn(2+)</name>
        <dbReference type="ChEBI" id="CHEBI:29105"/>
        <label>1</label>
        <note>catalytic</note>
    </ligand>
</feature>
<feature type="binding site" evidence="2">
    <location>
        <position position="94"/>
    </location>
    <ligand>
        <name>Zn(2+)</name>
        <dbReference type="ChEBI" id="CHEBI:29105"/>
        <label>1</label>
        <note>catalytic</note>
    </ligand>
</feature>
<dbReference type="InterPro" id="IPR013785">
    <property type="entry name" value="Aldolase_TIM"/>
</dbReference>
<keyword evidence="3" id="KW-0456">Lyase</keyword>
<dbReference type="GO" id="GO:0008270">
    <property type="term" value="F:zinc ion binding"/>
    <property type="evidence" value="ECO:0007669"/>
    <property type="project" value="UniProtKB-UniRule"/>
</dbReference>
<feature type="binding site" evidence="2">
    <location>
        <position position="224"/>
    </location>
    <ligand>
        <name>Zn(2+)</name>
        <dbReference type="ChEBI" id="CHEBI:29105"/>
        <label>1</label>
        <note>catalytic</note>
    </ligand>
</feature>
<feature type="binding site" evidence="2">
    <location>
        <position position="145"/>
    </location>
    <ligand>
        <name>Zn(2+)</name>
        <dbReference type="ChEBI" id="CHEBI:29105"/>
        <label>2</label>
    </ligand>
</feature>
<dbReference type="PIRSF" id="PIRSF001359">
    <property type="entry name" value="F_bP_aldolase_II"/>
    <property type="match status" value="1"/>
</dbReference>
<dbReference type="EC" id="4.1.2.13" evidence="3"/>
<reference evidence="4 5" key="1">
    <citation type="journal article" date="2013" name="Chin. Sci. Bull.">
        <title>Genome survey uncovers the secrets of sex and lifestyle in caterpillar fungus.</title>
        <authorList>
            <person name="Hu X."/>
            <person name="Zhang Y."/>
            <person name="Xiao G."/>
            <person name="Zheng P."/>
            <person name="Xia Y."/>
            <person name="Zhang X."/>
            <person name="St Leger R.J."/>
            <person name="Liu X."/>
            <person name="Wang C."/>
        </authorList>
    </citation>
    <scope>NUCLEOTIDE SEQUENCE [LARGE SCALE GENOMIC DNA]</scope>
    <source>
        <strain evidence="5">Co18 / CGMCC 3.14243</strain>
        <tissue evidence="4">Fruit-body</tissue>
    </source>
</reference>
<dbReference type="GO" id="GO:0006096">
    <property type="term" value="P:glycolytic process"/>
    <property type="evidence" value="ECO:0007669"/>
    <property type="project" value="UniProtKB-UniPathway"/>
</dbReference>
<evidence type="ECO:0000256" key="1">
    <source>
        <dbReference type="PIRSR" id="PIRSR001359-1"/>
    </source>
</evidence>
<evidence type="ECO:0000313" key="5">
    <source>
        <dbReference type="Proteomes" id="UP000019374"/>
    </source>
</evidence>
<comment type="pathway">
    <text evidence="3">Carbohydrate degradation; glycolysis; D-glyceraldehyde 3-phosphate and glycerone phosphate from D-glucose: step 4/4.</text>
</comment>
<gene>
    <name evidence="4" type="ORF">OCS_02424</name>
</gene>
<keyword evidence="3" id="KW-0324">Glycolysis</keyword>
<dbReference type="UniPathway" id="UPA00109">
    <property type="reaction ID" value="UER00183"/>
</dbReference>
<dbReference type="PANTHER" id="PTHR30304">
    <property type="entry name" value="D-TAGATOSE-1,6-BISPHOSPHATE ALDOLASE"/>
    <property type="match status" value="1"/>
</dbReference>
<proteinExistence type="inferred from homology"/>
<dbReference type="InterPro" id="IPR050246">
    <property type="entry name" value="Class_II_FBP_aldolase"/>
</dbReference>
<dbReference type="SUPFAM" id="SSF51569">
    <property type="entry name" value="Aldolase"/>
    <property type="match status" value="1"/>
</dbReference>